<keyword evidence="1" id="KW-1133">Transmembrane helix</keyword>
<name>A0A4D6WXB2_9FLOR</name>
<protein>
    <submittedName>
        <fullName evidence="2">Uncharacterized protein</fullName>
    </submittedName>
</protein>
<dbReference type="EMBL" id="MK814681">
    <property type="protein sequence ID" value="QCI07301.1"/>
    <property type="molecule type" value="Genomic_DNA"/>
</dbReference>
<sequence>MKNEIISILYNRLQIYIIALIKYIYLTIFFILKVNLSINSHDKILSINNSKLAFNLNILYLYKTNNQKIEKIEIDTLNNLIVKHIAYNCPLSLQKQISNYKIEIINIKKTIDLLKNSGFIKNINLKLVKKGNKKYVILHLYTNPILKKIIIFNYKSLKIPNEVLRKIFQPQIGLPKNYIKLKKSINKIYSWYKLKGFEWIHIKLVNDEKSEHLSLEIVESTIVQTEFISISNNNLSKNIQNIIENRILQELHIKLGNTLNIKKIESGINYLKDIKLINECTYKVMECNKGLKIILKYKLFKSQMECIYRKNVKENKISIKNNIKNNISNFYSHYKYILTNISNHIILLNKYLTITYTSYYPYLDREKKIIFNIKILKNFPSMNIKLLHPSIKISKNIYGNFITYLYHKINQANSIYPLHALNILKTNKRSNSIVNKGVKILFKHYLYKNIYLEEEINKIYYCTIKNSIYLKRCITNYKLQDLRNQNKYKLTAFKKIIKQQVISLNILLKYNPFYLSNKLKSSKSLLLHLISNISLPFTKNQAIYSSKYPCKYIYFQYHQTFIIPKFLKLIKINYHSLVMFLEIYLDTNQNFDSAIIKRLLRYQNYLNFNLYIPKQYRYYYYPSYLYHIEYNTFIHKYLSLYIFSNYSYNLYSNLYNNLSSLKDLHKNNTNIGYGVQINLPIQKIPPIRIEYGINNKEKNFLQMRAYSKYTKYYI</sequence>
<feature type="transmembrane region" description="Helical" evidence="1">
    <location>
        <begin position="12"/>
        <end position="32"/>
    </location>
</feature>
<keyword evidence="2" id="KW-0934">Plastid</keyword>
<proteinExistence type="predicted"/>
<gene>
    <name evidence="2" type="primary">orf714</name>
</gene>
<accession>A0A4D6WXB2</accession>
<keyword evidence="1" id="KW-0472">Membrane</keyword>
<keyword evidence="1" id="KW-0812">Transmembrane</keyword>
<geneLocation type="plastid" evidence="2"/>
<organism evidence="2">
    <name type="scientific">Leiomenia cribrosa</name>
    <dbReference type="NCBI Taxonomy" id="217483"/>
    <lineage>
        <taxon>Eukaryota</taxon>
        <taxon>Rhodophyta</taxon>
        <taxon>Florideophyceae</taxon>
        <taxon>Rhodymeniophycidae</taxon>
        <taxon>Gigartinales</taxon>
        <taxon>Kallymeniaceae</taxon>
        <taxon>Leiomenia</taxon>
    </lineage>
</organism>
<evidence type="ECO:0000256" key="1">
    <source>
        <dbReference type="SAM" id="Phobius"/>
    </source>
</evidence>
<reference evidence="2" key="1">
    <citation type="journal article" date="2019" name="Mol. Phylogenet. Evol.">
        <title>Morphological evolution and classification of the red algal order Ceramiales inferred using plastid phylogenomics.</title>
        <authorList>
            <person name="Diaz-Tapia P."/>
            <person name="Pasella M.M."/>
            <person name="Verbruggen H."/>
            <person name="Maggs C.A."/>
        </authorList>
    </citation>
    <scope>NUCLEOTIDE SEQUENCE</scope>
    <source>
        <strain evidence="2">HV05337</strain>
    </source>
</reference>
<evidence type="ECO:0000313" key="2">
    <source>
        <dbReference type="EMBL" id="QCI07301.1"/>
    </source>
</evidence>
<dbReference type="Gene3D" id="3.10.20.310">
    <property type="entry name" value="membrane protein fhac"/>
    <property type="match status" value="1"/>
</dbReference>
<reference evidence="2" key="2">
    <citation type="submission" date="2019-04" db="EMBL/GenBank/DDBJ databases">
        <authorList>
            <person name="Pasella M."/>
        </authorList>
    </citation>
    <scope>NUCLEOTIDE SEQUENCE</scope>
    <source>
        <strain evidence="2">HV05337</strain>
    </source>
</reference>
<dbReference type="AlphaFoldDB" id="A0A4D6WXB2"/>